<dbReference type="InterPro" id="IPR015003">
    <property type="entry name" value="DUF1853"/>
</dbReference>
<organism evidence="1 2">
    <name type="scientific">Ferrimonas marina</name>
    <dbReference type="NCBI Taxonomy" id="299255"/>
    <lineage>
        <taxon>Bacteria</taxon>
        <taxon>Pseudomonadati</taxon>
        <taxon>Pseudomonadota</taxon>
        <taxon>Gammaproteobacteria</taxon>
        <taxon>Alteromonadales</taxon>
        <taxon>Ferrimonadaceae</taxon>
        <taxon>Ferrimonas</taxon>
    </lineage>
</organism>
<dbReference type="EMBL" id="FQXG01000001">
    <property type="protein sequence ID" value="SHG89569.1"/>
    <property type="molecule type" value="Genomic_DNA"/>
</dbReference>
<dbReference type="Pfam" id="PF08907">
    <property type="entry name" value="DUF1853"/>
    <property type="match status" value="1"/>
</dbReference>
<name>A0A1M5NK52_9GAMM</name>
<dbReference type="OrthoDB" id="378654at2"/>
<dbReference type="STRING" id="299255.SAMN02745129_1076"/>
<dbReference type="Proteomes" id="UP000184268">
    <property type="component" value="Unassembled WGS sequence"/>
</dbReference>
<accession>A0A1M5NK52</accession>
<evidence type="ECO:0008006" key="3">
    <source>
        <dbReference type="Google" id="ProtNLM"/>
    </source>
</evidence>
<dbReference type="RefSeq" id="WP_067654806.1">
    <property type="nucleotide sequence ID" value="NZ_FQXG01000001.1"/>
</dbReference>
<reference evidence="1 2" key="1">
    <citation type="submission" date="2016-11" db="EMBL/GenBank/DDBJ databases">
        <authorList>
            <person name="Jaros S."/>
            <person name="Januszkiewicz K."/>
            <person name="Wedrychowicz H."/>
        </authorList>
    </citation>
    <scope>NUCLEOTIDE SEQUENCE [LARGE SCALE GENOMIC DNA]</scope>
    <source>
        <strain evidence="1 2">DSM 16917</strain>
    </source>
</reference>
<evidence type="ECO:0000313" key="2">
    <source>
        <dbReference type="Proteomes" id="UP000184268"/>
    </source>
</evidence>
<dbReference type="AlphaFoldDB" id="A0A1M5NK52"/>
<keyword evidence="2" id="KW-1185">Reference proteome</keyword>
<gene>
    <name evidence="1" type="ORF">SAMN02745129_1076</name>
</gene>
<sequence>MPIPLRHPILRDLHWILTQPPMVDQAPTFFDHGFLKRFAQPLLPRLHRIEQECLSVLVRFKRHGRLGFYYEQLWQLALDLHPDYQVLARDWPVKRDKQTLGALDLLVRHRPSGSIEHWELAVKFFLGVGDLRDPHRWIGPGQKDRLGDKLTRLISHQLPLVRRDEAQIELAKQGWTVSHSRALVQGRLYAPAGASTVPQQIHPHALQGHWYPQSALPQRPWRVLSRFDWLAGRPWQVLPRFAPPDPITWPVHLWDPSGAGHAFVVPEQWAANAGEQA</sequence>
<protein>
    <recommendedName>
        <fullName evidence="3">DUF1853 domain-containing protein</fullName>
    </recommendedName>
</protein>
<proteinExistence type="predicted"/>
<evidence type="ECO:0000313" key="1">
    <source>
        <dbReference type="EMBL" id="SHG89569.1"/>
    </source>
</evidence>